<evidence type="ECO:0000313" key="1">
    <source>
        <dbReference type="EMBL" id="RMZ67454.1"/>
    </source>
</evidence>
<protein>
    <submittedName>
        <fullName evidence="1">Uncharacterized protein</fullName>
    </submittedName>
</protein>
<keyword evidence="2" id="KW-1185">Reference proteome</keyword>
<reference evidence="1 2" key="1">
    <citation type="journal article" date="2014" name="PLoS ONE">
        <title>De novo Genome Assembly of the Fungal Plant Pathogen Pyrenophora semeniperda.</title>
        <authorList>
            <person name="Soliai M.M."/>
            <person name="Meyer S.E."/>
            <person name="Udall J.A."/>
            <person name="Elzinga D.E."/>
            <person name="Hermansen R.A."/>
            <person name="Bodily P.M."/>
            <person name="Hart A.A."/>
            <person name="Coleman C.E."/>
        </authorList>
    </citation>
    <scope>NUCLEOTIDE SEQUENCE [LARGE SCALE GENOMIC DNA]</scope>
    <source>
        <strain evidence="1 2">CCB06</strain>
        <tissue evidence="1">Mycelium</tissue>
    </source>
</reference>
<evidence type="ECO:0000313" key="2">
    <source>
        <dbReference type="Proteomes" id="UP000265663"/>
    </source>
</evidence>
<name>A0A3M7LZ50_9PLEO</name>
<gene>
    <name evidence="1" type="ORF">GMOD_00001377</name>
</gene>
<proteinExistence type="predicted"/>
<sequence length="166" mass="18415">MLLLLGKSHAVEVAGAVGRNLGLISYLHPTTRALWGAFEFPRKTTTLRPARELSCEHLAACIIHVSMQHQCHMVRAFVLIIRFNLWRYKIVVCVRDSASVLQSDRLRSHRIMCGLHTVLSVPSPSAIPTSFHSCWNHLWPHALVGRMSARDFGGVGDALAMTPPAS</sequence>
<accession>A0A3M7LZ50</accession>
<dbReference type="EMBL" id="KE747810">
    <property type="protein sequence ID" value="RMZ67454.1"/>
    <property type="molecule type" value="Genomic_DNA"/>
</dbReference>
<dbReference type="AlphaFoldDB" id="A0A3M7LZ50"/>
<organism evidence="1 2">
    <name type="scientific">Pyrenophora seminiperda CCB06</name>
    <dbReference type="NCBI Taxonomy" id="1302712"/>
    <lineage>
        <taxon>Eukaryota</taxon>
        <taxon>Fungi</taxon>
        <taxon>Dikarya</taxon>
        <taxon>Ascomycota</taxon>
        <taxon>Pezizomycotina</taxon>
        <taxon>Dothideomycetes</taxon>
        <taxon>Pleosporomycetidae</taxon>
        <taxon>Pleosporales</taxon>
        <taxon>Pleosporineae</taxon>
        <taxon>Pleosporaceae</taxon>
        <taxon>Pyrenophora</taxon>
    </lineage>
</organism>
<dbReference type="Proteomes" id="UP000265663">
    <property type="component" value="Unassembled WGS sequence"/>
</dbReference>